<evidence type="ECO:0000313" key="16">
    <source>
        <dbReference type="EMBL" id="QHQ97056.1"/>
    </source>
</evidence>
<comment type="caution">
    <text evidence="12">Lacks conserved residue(s) required for the propagation of feature annotation.</text>
</comment>
<keyword evidence="8 12" id="KW-0805">Transcription regulation</keyword>
<feature type="compositionally biased region" description="Basic and acidic residues" evidence="13">
    <location>
        <begin position="279"/>
        <end position="288"/>
    </location>
</feature>
<evidence type="ECO:0000256" key="12">
    <source>
        <dbReference type="HAMAP-Rule" id="MF_04001"/>
    </source>
</evidence>
<feature type="compositionally biased region" description="Polar residues" evidence="13">
    <location>
        <begin position="246"/>
        <end position="265"/>
    </location>
</feature>
<keyword evidence="3 12" id="KW-0678">Repressor</keyword>
<dbReference type="GO" id="GO:0003677">
    <property type="term" value="F:DNA binding"/>
    <property type="evidence" value="ECO:0007669"/>
    <property type="project" value="UniProtKB-UniRule"/>
</dbReference>
<dbReference type="GO" id="GO:0039693">
    <property type="term" value="P:viral DNA genome replication"/>
    <property type="evidence" value="ECO:0007669"/>
    <property type="project" value="UniProtKB-UniRule"/>
</dbReference>
<dbReference type="GO" id="GO:0006260">
    <property type="term" value="P:DNA replication"/>
    <property type="evidence" value="ECO:0007669"/>
    <property type="project" value="UniProtKB-KW"/>
</dbReference>
<organism evidence="16 17">
    <name type="scientific">Felis catus papillomavirus 6</name>
    <dbReference type="NCBI Taxonomy" id="2704502"/>
    <lineage>
        <taxon>Viruses</taxon>
        <taxon>Monodnaviria</taxon>
        <taxon>Shotokuvirae</taxon>
        <taxon>Cossaviricota</taxon>
        <taxon>Papovaviricetes</taxon>
        <taxon>Zurhausenvirales</taxon>
        <taxon>Papillomaviridae</taxon>
    </lineage>
</organism>
<evidence type="ECO:0000256" key="11">
    <source>
        <dbReference type="ARBA" id="ARBA00023163"/>
    </source>
</evidence>
<keyword evidence="10 12" id="KW-0010">Activator</keyword>
<dbReference type="GO" id="GO:0000166">
    <property type="term" value="F:nucleotide binding"/>
    <property type="evidence" value="ECO:0007669"/>
    <property type="project" value="UniProtKB-UniRule"/>
</dbReference>
<feature type="domain" description="Papillomavirus E2 C-terminal" evidence="15">
    <location>
        <begin position="361"/>
        <end position="440"/>
    </location>
</feature>
<dbReference type="InterPro" id="IPR035975">
    <property type="entry name" value="E2/EBNA1_C_sf"/>
</dbReference>
<dbReference type="InterPro" id="IPR042503">
    <property type="entry name" value="Regulatory_protein_E2_N_1"/>
</dbReference>
<evidence type="ECO:0000256" key="8">
    <source>
        <dbReference type="ARBA" id="ARBA00023015"/>
    </source>
</evidence>
<feature type="region of interest" description="Disordered" evidence="13">
    <location>
        <begin position="201"/>
        <end position="360"/>
    </location>
</feature>
<dbReference type="InterPro" id="IPR000427">
    <property type="entry name" value="Papillomavirus_E2_C"/>
</dbReference>
<keyword evidence="9 12" id="KW-0238">DNA-binding</keyword>
<dbReference type="InterPro" id="IPR001866">
    <property type="entry name" value="PPV_E2_N"/>
</dbReference>
<name>A0A6B9WF57_9PAPI</name>
<evidence type="ECO:0000256" key="10">
    <source>
        <dbReference type="ARBA" id="ARBA00023159"/>
    </source>
</evidence>
<evidence type="ECO:0000256" key="2">
    <source>
        <dbReference type="ARBA" id="ARBA00007794"/>
    </source>
</evidence>
<dbReference type="Gene3D" id="3.30.70.330">
    <property type="match status" value="1"/>
</dbReference>
<keyword evidence="7 12" id="KW-0235">DNA replication</keyword>
<accession>A0A6B9WF57</accession>
<dbReference type="SUPFAM" id="SSF54957">
    <property type="entry name" value="Viral DNA-binding domain"/>
    <property type="match status" value="1"/>
</dbReference>
<comment type="function">
    <text evidence="12">Plays a role in the initiation of viral DNA replication. A dimer of E2 interacts with a dimer of E1 in order to improve specificity of E1 DNA binding activity. Once the complex recognizes and binds DNA at specific sites, the E2 dimer is removed from DNA. E2 also regulates viral transcription through binding to the E2RE response element (5'-ACCNNNNNNGGT-3') present in multiple copies in the regulatory regions of the viral genome. Activates or represses transcription depending on E2RE's position with regards to proximal promoter elements including the TATA-box. Repression occurs by sterically hindering the assembly of the transcription initiation complex.</text>
</comment>
<dbReference type="Pfam" id="PF00511">
    <property type="entry name" value="PPV_E2_C"/>
    <property type="match status" value="1"/>
</dbReference>
<sequence length="443" mass="49778">MRMENLSDRFDNLQQQLLEHYERGSHNLTDQIDYWDLRRKENVILHYARRQGIAHLGYAPVPSLACSETNAKKAILMGLMLKSLQNTPFAQESWSMTETSIETMEAPPRGLLKKRPRTVDVWFDKNPKNSFPYVLWSEIYFQNLEGHWVKTEGRVDYDGLYYVDTDGELRYYCKFDKDALRYGQTGQWSVQYGNKTIVASVSSSSPEEQLGQAPRTGREGSPAPTTSSSQQRPQGRPQGQGEHPQCGSSRGTTRRTASPRNQGEASQGRGRGRGGGFQEEAHECRRSTCDIPTLETPGVSGGESRRVRGRGRGRRSCPPPRLSPYTPIGRLGRGHRGFEEEDLQRPGPHQAGPGNPPEKTPIALFRGDGNVLKCWRWRLKHSHGPAFEAISTAFSWIEKGGPNRVGRHRLLIGFADSQQMNAFLTTVKIPRGVDWSTGTLDAL</sequence>
<dbReference type="SUPFAM" id="SSF51332">
    <property type="entry name" value="E2 regulatory, transactivation domain"/>
    <property type="match status" value="1"/>
</dbReference>
<dbReference type="InterPro" id="IPR042504">
    <property type="entry name" value="Regulatory_protein_E2_N_2"/>
</dbReference>
<evidence type="ECO:0000256" key="3">
    <source>
        <dbReference type="ARBA" id="ARBA00022491"/>
    </source>
</evidence>
<dbReference type="InterPro" id="IPR033668">
    <property type="entry name" value="Reg_prot_E2"/>
</dbReference>
<keyword evidence="4 12" id="KW-0244">Early protein</keyword>
<dbReference type="InterPro" id="IPR036050">
    <property type="entry name" value="Regulatory_protein_E2_N"/>
</dbReference>
<keyword evidence="6 12" id="KW-1048">Host nucleus</keyword>
<protein>
    <recommendedName>
        <fullName evidence="12">Regulatory protein E2</fullName>
    </recommendedName>
</protein>
<evidence type="ECO:0000256" key="7">
    <source>
        <dbReference type="ARBA" id="ARBA00022705"/>
    </source>
</evidence>
<evidence type="ECO:0000259" key="14">
    <source>
        <dbReference type="Pfam" id="PF00508"/>
    </source>
</evidence>
<feature type="compositionally biased region" description="Low complexity" evidence="13">
    <location>
        <begin position="220"/>
        <end position="241"/>
    </location>
</feature>
<comment type="similarity">
    <text evidence="2">Belongs to the papillomaviridae E8^E2C protein family.</text>
</comment>
<comment type="similarity">
    <text evidence="12">Belongs to the papillomaviridae E2 protein family.</text>
</comment>
<keyword evidence="5 12" id="KW-0597">Phosphoprotein</keyword>
<dbReference type="GO" id="GO:0042025">
    <property type="term" value="C:host cell nucleus"/>
    <property type="evidence" value="ECO:0007669"/>
    <property type="project" value="UniProtKB-SubCell"/>
</dbReference>
<dbReference type="GO" id="GO:0006351">
    <property type="term" value="P:DNA-templated transcription"/>
    <property type="evidence" value="ECO:0007669"/>
    <property type="project" value="UniProtKB-UniRule"/>
</dbReference>
<dbReference type="Gene3D" id="1.10.287.30">
    <property type="entry name" value="E2 (early) protein, N terminal domain, subdomain 1"/>
    <property type="match status" value="1"/>
</dbReference>
<feature type="region of interest" description="DNA-binding domain" evidence="12">
    <location>
        <begin position="355"/>
        <end position="443"/>
    </location>
</feature>
<feature type="domain" description="Papillomavirus E2 N-terminal" evidence="14">
    <location>
        <begin position="3"/>
        <end position="200"/>
    </location>
</feature>
<dbReference type="Gene3D" id="2.170.200.10">
    <property type="entry name" value="Papillomavirus E2 early protein domain"/>
    <property type="match status" value="1"/>
</dbReference>
<comment type="subunit">
    <text evidence="12">Binds DNA as homodimer. Interacts with protein E1; this interaction greatly increases E1 DNA-binding activity. Interacts with protein L1; this interaction enhances E2-dependent replication and transcription activation. Interacts with protein L2; this interaction inhibits E2 transcriptional activity but not DNA replication function E2. Interacts with protein E7; this interaction inhibits E7 oncogenic activity. Interacts with host TAF1; this interaction modulates E2-dependent transcriptional regulation. Interacts with host BRD4; this interaction mediates E2 transcriptional activation function. Additionally, the interaction with host BRD4 on mitotic chromosomes mediates tethering of the viral genome. Interacts with host TOPBP1; this interaction is required for optimal viral DNA replication.</text>
</comment>
<dbReference type="HAMAP" id="MF_04001">
    <property type="entry name" value="PPV_E2"/>
    <property type="match status" value="1"/>
</dbReference>
<evidence type="ECO:0000256" key="1">
    <source>
        <dbReference type="ARBA" id="ARBA00004147"/>
    </source>
</evidence>
<evidence type="ECO:0000256" key="4">
    <source>
        <dbReference type="ARBA" id="ARBA00022518"/>
    </source>
</evidence>
<gene>
    <name evidence="12" type="primary">E2</name>
</gene>
<evidence type="ECO:0000259" key="15">
    <source>
        <dbReference type="Pfam" id="PF00511"/>
    </source>
</evidence>
<dbReference type="InterPro" id="IPR012677">
    <property type="entry name" value="Nucleotide-bd_a/b_plait_sf"/>
</dbReference>
<dbReference type="GO" id="GO:0003700">
    <property type="term" value="F:DNA-binding transcription factor activity"/>
    <property type="evidence" value="ECO:0007669"/>
    <property type="project" value="UniProtKB-UniRule"/>
</dbReference>
<evidence type="ECO:0000256" key="13">
    <source>
        <dbReference type="SAM" id="MobiDB-lite"/>
    </source>
</evidence>
<dbReference type="GO" id="GO:0006275">
    <property type="term" value="P:regulation of DNA replication"/>
    <property type="evidence" value="ECO:0007669"/>
    <property type="project" value="UniProtKB-UniRule"/>
</dbReference>
<evidence type="ECO:0000256" key="9">
    <source>
        <dbReference type="ARBA" id="ARBA00023125"/>
    </source>
</evidence>
<evidence type="ECO:0000256" key="5">
    <source>
        <dbReference type="ARBA" id="ARBA00022553"/>
    </source>
</evidence>
<evidence type="ECO:0000256" key="6">
    <source>
        <dbReference type="ARBA" id="ARBA00022562"/>
    </source>
</evidence>
<dbReference type="Pfam" id="PF00508">
    <property type="entry name" value="PPV_E2_N"/>
    <property type="match status" value="1"/>
</dbReference>
<comment type="PTM">
    <text evidence="12">Phosphorylated.</text>
</comment>
<keyword evidence="11 12" id="KW-0804">Transcription</keyword>
<reference evidence="16" key="1">
    <citation type="journal article" date="2020" name="Viruses">
        <title>Identification of A Novel Papillomavirus Associated with Squamous Cell Carcinoma in A Domestic Cat.</title>
        <authorList>
            <person name="Carrai M."/>
            <person name="Van Brussel K."/>
            <person name="Shi M."/>
            <person name="Li C.X."/>
            <person name="Chang W.S."/>
            <person name="Munday J.S."/>
            <person name="Voss K."/>
            <person name="McLuckie A."/>
            <person name="Taylor D."/>
            <person name="Laws A."/>
            <person name="Holmes E.C."/>
            <person name="Barrs V.R."/>
            <person name="Beatty J.A."/>
        </authorList>
    </citation>
    <scope>NUCLEOTIDE SEQUENCE</scope>
</reference>
<proteinExistence type="inferred from homology"/>
<dbReference type="Proteomes" id="UP001239387">
    <property type="component" value="Segment"/>
</dbReference>
<comment type="subcellular location">
    <subcellularLocation>
        <location evidence="1 12">Host nucleus</location>
    </subcellularLocation>
</comment>
<evidence type="ECO:0000313" key="17">
    <source>
        <dbReference type="Proteomes" id="UP001239387"/>
    </source>
</evidence>
<dbReference type="EMBL" id="MN857145">
    <property type="protein sequence ID" value="QHQ97056.1"/>
    <property type="molecule type" value="Genomic_DNA"/>
</dbReference>